<dbReference type="Proteomes" id="UP000004069">
    <property type="component" value="Unassembled WGS sequence"/>
</dbReference>
<dbReference type="AlphaFoldDB" id="D4YVU4"/>
<evidence type="ECO:0000313" key="1">
    <source>
        <dbReference type="EMBL" id="EFG54703.1"/>
    </source>
</evidence>
<gene>
    <name evidence="1" type="ORF">HMPREF0493_1655</name>
</gene>
<organism evidence="1 2">
    <name type="scientific">Lactobacillus amylolyticus DSM 11664</name>
    <dbReference type="NCBI Taxonomy" id="585524"/>
    <lineage>
        <taxon>Bacteria</taxon>
        <taxon>Bacillati</taxon>
        <taxon>Bacillota</taxon>
        <taxon>Bacilli</taxon>
        <taxon>Lactobacillales</taxon>
        <taxon>Lactobacillaceae</taxon>
        <taxon>Lactobacillus</taxon>
    </lineage>
</organism>
<sequence>MRNKSAFQKFFIECGESGKFSCIKAQQLLMFFIWVAKIHNQHKAHNMFIINSEKQSIVERRRMHDR</sequence>
<reference evidence="1 2" key="1">
    <citation type="submission" date="2010-04" db="EMBL/GenBank/DDBJ databases">
        <authorList>
            <person name="Muzny D."/>
            <person name="Qin X."/>
            <person name="Deng J."/>
            <person name="Jiang H."/>
            <person name="Liu Y."/>
            <person name="Qu J."/>
            <person name="Song X.-Z."/>
            <person name="Zhang L."/>
            <person name="Thornton R."/>
            <person name="Coyle M."/>
            <person name="Francisco L."/>
            <person name="Jackson L."/>
            <person name="Javaid M."/>
            <person name="Korchina V."/>
            <person name="Kovar C."/>
            <person name="Mata R."/>
            <person name="Mathew T."/>
            <person name="Ngo R."/>
            <person name="Nguyen L."/>
            <person name="Nguyen N."/>
            <person name="Okwuonu G."/>
            <person name="Ongeri F."/>
            <person name="Pham C."/>
            <person name="Simmons D."/>
            <person name="Wilczek-Boney K."/>
            <person name="Hale W."/>
            <person name="Jakkamsetti A."/>
            <person name="Pham P."/>
            <person name="Ruth R."/>
            <person name="San Lucas F."/>
            <person name="Warren J."/>
            <person name="Zhang J."/>
            <person name="Zhao Z."/>
            <person name="Zhou C."/>
            <person name="Zhu D."/>
            <person name="Lee S."/>
            <person name="Bess C."/>
            <person name="Blankenburg K."/>
            <person name="Forbes L."/>
            <person name="Fu Q."/>
            <person name="Gubbala S."/>
            <person name="Hirani K."/>
            <person name="Jayaseelan J.C."/>
            <person name="Lara F."/>
            <person name="Munidasa M."/>
            <person name="Palculict T."/>
            <person name="Patil S."/>
            <person name="Pu L.-L."/>
            <person name="Saada N."/>
            <person name="Tang L."/>
            <person name="Weissenberger G."/>
            <person name="Zhu Y."/>
            <person name="Hemphill L."/>
            <person name="Shang Y."/>
            <person name="Youmans B."/>
            <person name="Ayvaz T."/>
            <person name="Ross M."/>
            <person name="Santibanez J."/>
            <person name="Aqrawi P."/>
            <person name="Gross S."/>
            <person name="Joshi V."/>
            <person name="Fowler G."/>
            <person name="Nazareth L."/>
            <person name="Reid J."/>
            <person name="Worley K."/>
            <person name="Petrosino J."/>
            <person name="Highlander S."/>
            <person name="Gibbs R."/>
        </authorList>
    </citation>
    <scope>NUCLEOTIDE SEQUENCE [LARGE SCALE GENOMIC DNA]</scope>
    <source>
        <strain evidence="1 2">DSM 11664</strain>
    </source>
</reference>
<dbReference type="EMBL" id="ADNY01000067">
    <property type="protein sequence ID" value="EFG54703.1"/>
    <property type="molecule type" value="Genomic_DNA"/>
</dbReference>
<comment type="caution">
    <text evidence="1">The sequence shown here is derived from an EMBL/GenBank/DDBJ whole genome shotgun (WGS) entry which is preliminary data.</text>
</comment>
<proteinExistence type="predicted"/>
<keyword evidence="2" id="KW-1185">Reference proteome</keyword>
<accession>D4YVU4</accession>
<evidence type="ECO:0000313" key="2">
    <source>
        <dbReference type="Proteomes" id="UP000004069"/>
    </source>
</evidence>
<name>D4YVU4_9LACO</name>
<protein>
    <submittedName>
        <fullName evidence="1">Uncharacterized protein</fullName>
    </submittedName>
</protein>